<evidence type="ECO:0000256" key="1">
    <source>
        <dbReference type="SAM" id="MobiDB-lite"/>
    </source>
</evidence>
<reference evidence="2 3" key="1">
    <citation type="submission" date="2018-06" db="EMBL/GenBank/DDBJ databases">
        <authorList>
            <consortium name="Pathogen Informatics"/>
            <person name="Doyle S."/>
        </authorList>
    </citation>
    <scope>NUCLEOTIDE SEQUENCE [LARGE SCALE GENOMIC DNA]</scope>
    <source>
        <strain evidence="2 3">NCTC12121</strain>
    </source>
</reference>
<feature type="region of interest" description="Disordered" evidence="1">
    <location>
        <begin position="1"/>
        <end position="21"/>
    </location>
</feature>
<feature type="compositionally biased region" description="Polar residues" evidence="1">
    <location>
        <begin position="1"/>
        <end position="10"/>
    </location>
</feature>
<accession>A0A376DE56</accession>
<dbReference type="EMBL" id="UFXZ01000001">
    <property type="protein sequence ID" value="STC86773.1"/>
    <property type="molecule type" value="Genomic_DNA"/>
</dbReference>
<protein>
    <submittedName>
        <fullName evidence="2">Uncharacterized protein</fullName>
    </submittedName>
</protein>
<evidence type="ECO:0000313" key="2">
    <source>
        <dbReference type="EMBL" id="STC86773.1"/>
    </source>
</evidence>
<organism evidence="2 3">
    <name type="scientific">Edwardsiella hoshinae</name>
    <dbReference type="NCBI Taxonomy" id="93378"/>
    <lineage>
        <taxon>Bacteria</taxon>
        <taxon>Pseudomonadati</taxon>
        <taxon>Pseudomonadota</taxon>
        <taxon>Gammaproteobacteria</taxon>
        <taxon>Enterobacterales</taxon>
        <taxon>Hafniaceae</taxon>
        <taxon>Edwardsiella</taxon>
    </lineage>
</organism>
<gene>
    <name evidence="2" type="ORF">NCTC12121_01263</name>
</gene>
<name>A0A376DE56_9GAMM</name>
<evidence type="ECO:0000313" key="3">
    <source>
        <dbReference type="Proteomes" id="UP000255248"/>
    </source>
</evidence>
<dbReference type="Proteomes" id="UP000255248">
    <property type="component" value="Unassembled WGS sequence"/>
</dbReference>
<sequence>MATMLTNRPQRANREGERRGGAVYQEAGNHLSLIFW</sequence>
<proteinExistence type="predicted"/>
<dbReference type="AlphaFoldDB" id="A0A376DE56"/>